<dbReference type="EMBL" id="PZQS01000004">
    <property type="protein sequence ID" value="PVD32950.1"/>
    <property type="molecule type" value="Genomic_DNA"/>
</dbReference>
<evidence type="ECO:0000313" key="3">
    <source>
        <dbReference type="Proteomes" id="UP000245119"/>
    </source>
</evidence>
<feature type="region of interest" description="Disordered" evidence="1">
    <location>
        <begin position="33"/>
        <end position="62"/>
    </location>
</feature>
<feature type="region of interest" description="Disordered" evidence="1">
    <location>
        <begin position="76"/>
        <end position="99"/>
    </location>
</feature>
<reference evidence="2 3" key="1">
    <citation type="submission" date="2018-04" db="EMBL/GenBank/DDBJ databases">
        <title>The genome of golden apple snail Pomacea canaliculata provides insight into stress tolerance and invasive adaptation.</title>
        <authorList>
            <person name="Liu C."/>
            <person name="Liu B."/>
            <person name="Ren Y."/>
            <person name="Zhang Y."/>
            <person name="Wang H."/>
            <person name="Li S."/>
            <person name="Jiang F."/>
            <person name="Yin L."/>
            <person name="Zhang G."/>
            <person name="Qian W."/>
            <person name="Fan W."/>
        </authorList>
    </citation>
    <scope>NUCLEOTIDE SEQUENCE [LARGE SCALE GENOMIC DNA]</scope>
    <source>
        <strain evidence="2">SZHN2017</strain>
        <tissue evidence="2">Muscle</tissue>
    </source>
</reference>
<name>A0A2T7PHT2_POMCA</name>
<evidence type="ECO:0000256" key="1">
    <source>
        <dbReference type="SAM" id="MobiDB-lite"/>
    </source>
</evidence>
<evidence type="ECO:0000313" key="2">
    <source>
        <dbReference type="EMBL" id="PVD32950.1"/>
    </source>
</evidence>
<protein>
    <submittedName>
        <fullName evidence="2">Uncharacterized protein</fullName>
    </submittedName>
</protein>
<organism evidence="2 3">
    <name type="scientific">Pomacea canaliculata</name>
    <name type="common">Golden apple snail</name>
    <dbReference type="NCBI Taxonomy" id="400727"/>
    <lineage>
        <taxon>Eukaryota</taxon>
        <taxon>Metazoa</taxon>
        <taxon>Spiralia</taxon>
        <taxon>Lophotrochozoa</taxon>
        <taxon>Mollusca</taxon>
        <taxon>Gastropoda</taxon>
        <taxon>Caenogastropoda</taxon>
        <taxon>Architaenioglossa</taxon>
        <taxon>Ampullarioidea</taxon>
        <taxon>Ampullariidae</taxon>
        <taxon>Pomacea</taxon>
    </lineage>
</organism>
<accession>A0A2T7PHT2</accession>
<feature type="compositionally biased region" description="Basic and acidic residues" evidence="1">
    <location>
        <begin position="38"/>
        <end position="55"/>
    </location>
</feature>
<sequence>MNELKYEHGWTAVACVSYSQFTSFVGGWTKMRTHTNRKTNERPRYGQETAAERDVSFPTGAYGEEEDIVISDVAGRRRDENGGNHCHLEAPAIEETRPA</sequence>
<comment type="caution">
    <text evidence="2">The sequence shown here is derived from an EMBL/GenBank/DDBJ whole genome shotgun (WGS) entry which is preliminary data.</text>
</comment>
<dbReference type="AlphaFoldDB" id="A0A2T7PHT2"/>
<proteinExistence type="predicted"/>
<gene>
    <name evidence="2" type="ORF">C0Q70_08397</name>
</gene>
<keyword evidence="3" id="KW-1185">Reference proteome</keyword>
<dbReference type="Proteomes" id="UP000245119">
    <property type="component" value="Linkage Group LG4"/>
</dbReference>